<reference evidence="2 3" key="1">
    <citation type="journal article" date="2022" name="Front. Microbiol.">
        <title>High genomic differentiation and limited gene flow indicate recent cryptic speciation within the genus Laspinema (cyanobacteria).</title>
        <authorList>
            <person name="Stanojkovic A."/>
            <person name="Skoupy S."/>
            <person name="Skaloud P."/>
            <person name="Dvorak P."/>
        </authorList>
    </citation>
    <scope>NUCLEOTIDE SEQUENCE [LARGE SCALE GENOMIC DNA]</scope>
    <source>
        <strain evidence="2 3">D3b</strain>
    </source>
</reference>
<protein>
    <recommendedName>
        <fullName evidence="4">ComF family protein</fullName>
    </recommendedName>
</protein>
<comment type="similarity">
    <text evidence="1">Belongs to the ComF/GntX family.</text>
</comment>
<dbReference type="CDD" id="cd06223">
    <property type="entry name" value="PRTases_typeI"/>
    <property type="match status" value="1"/>
</dbReference>
<sequence>MLFKTQLAMFVRGLKGIPLPQRCAVCGRRCEGFKIICSDCEQKLNSLRFVKHYMIDKKSRKRIFVLGKYADTMKSAVAALKYKNQPELALALGHELGEAFEASPIYKQNLTLVPIPMNREKELKRGYNQAELITRGIHDICGGFRGTRLESHALVRVKATQPLYQFGAADREKEIAGCMKIGKFSHHSTAGVVLVDDVFTTGATVREAIRVFESAGIPVYGVLAVATTNKAFKVKDK</sequence>
<dbReference type="PANTHER" id="PTHR47505">
    <property type="entry name" value="DNA UTILIZATION PROTEIN YHGH"/>
    <property type="match status" value="1"/>
</dbReference>
<evidence type="ECO:0000313" key="3">
    <source>
        <dbReference type="Proteomes" id="UP001525961"/>
    </source>
</evidence>
<dbReference type="InterPro" id="IPR029057">
    <property type="entry name" value="PRTase-like"/>
</dbReference>
<dbReference type="InterPro" id="IPR051910">
    <property type="entry name" value="ComF/GntX_DNA_util-trans"/>
</dbReference>
<name>A0ABT2N4T2_9CYAN</name>
<organism evidence="2 3">
    <name type="scientific">Laspinema olomoucense D3b</name>
    <dbReference type="NCBI Taxonomy" id="2953688"/>
    <lineage>
        <taxon>Bacteria</taxon>
        <taxon>Bacillati</taxon>
        <taxon>Cyanobacteriota</taxon>
        <taxon>Cyanophyceae</taxon>
        <taxon>Oscillatoriophycideae</taxon>
        <taxon>Oscillatoriales</taxon>
        <taxon>Laspinemataceae</taxon>
        <taxon>Laspinema</taxon>
        <taxon>Laspinema olomoucense</taxon>
    </lineage>
</organism>
<comment type="caution">
    <text evidence="2">The sequence shown here is derived from an EMBL/GenBank/DDBJ whole genome shotgun (WGS) entry which is preliminary data.</text>
</comment>
<dbReference type="EMBL" id="JAMXFA010000008">
    <property type="protein sequence ID" value="MCT7977673.1"/>
    <property type="molecule type" value="Genomic_DNA"/>
</dbReference>
<dbReference type="SUPFAM" id="SSF53271">
    <property type="entry name" value="PRTase-like"/>
    <property type="match status" value="1"/>
</dbReference>
<proteinExistence type="inferred from homology"/>
<dbReference type="PANTHER" id="PTHR47505:SF1">
    <property type="entry name" value="DNA UTILIZATION PROTEIN YHGH"/>
    <property type="match status" value="1"/>
</dbReference>
<evidence type="ECO:0000256" key="1">
    <source>
        <dbReference type="ARBA" id="ARBA00008007"/>
    </source>
</evidence>
<evidence type="ECO:0000313" key="2">
    <source>
        <dbReference type="EMBL" id="MCT7977673.1"/>
    </source>
</evidence>
<gene>
    <name evidence="2" type="ORF">NG792_08150</name>
</gene>
<keyword evidence="3" id="KW-1185">Reference proteome</keyword>
<dbReference type="Gene3D" id="3.40.50.2020">
    <property type="match status" value="1"/>
</dbReference>
<dbReference type="InterPro" id="IPR000836">
    <property type="entry name" value="PRTase_dom"/>
</dbReference>
<evidence type="ECO:0008006" key="4">
    <source>
        <dbReference type="Google" id="ProtNLM"/>
    </source>
</evidence>
<accession>A0ABT2N4T2</accession>
<dbReference type="RefSeq" id="WP_261235135.1">
    <property type="nucleotide sequence ID" value="NZ_JAMXFA010000008.1"/>
</dbReference>
<dbReference type="Proteomes" id="UP001525961">
    <property type="component" value="Unassembled WGS sequence"/>
</dbReference>